<proteinExistence type="predicted"/>
<dbReference type="Proteomes" id="UP000075573">
    <property type="component" value="Unassembled WGS sequence"/>
</dbReference>
<sequence length="77" mass="8087">MAGAIDEALIAAYWLKVLFPWSVDVQRFLSASAGGIPEGRACPCETQSRNGACAGSEAGHDDAFPFLADTCVGRGWP</sequence>
<dbReference type="PATRIC" id="fig|442.7.peg.2258"/>
<reference evidence="1 2" key="1">
    <citation type="submission" date="2015-06" db="EMBL/GenBank/DDBJ databases">
        <title>Improved classification and identification of acetic acid bacteria using matrix-assisted laser desorption/ionization time-of-flight mass spectrometry; Gluconobacter nephelii and Gluconobacter uchimurae are later heterotypic synonyms of Gluconobacter japonicus and Gluconobacter oxydans, respectively.</title>
        <authorList>
            <person name="Li L."/>
            <person name="Cleenwerck I."/>
            <person name="De Vuyst L."/>
            <person name="Vandamme P."/>
        </authorList>
    </citation>
    <scope>NUCLEOTIDE SEQUENCE [LARGE SCALE GENOMIC DNA]</scope>
    <source>
        <strain evidence="1 2">LMG 1764</strain>
    </source>
</reference>
<name>A0A149QT11_9PROT</name>
<organism evidence="1 2">
    <name type="scientific">Gluconobacter potus</name>
    <dbReference type="NCBI Taxonomy" id="2724927"/>
    <lineage>
        <taxon>Bacteria</taxon>
        <taxon>Pseudomonadati</taxon>
        <taxon>Pseudomonadota</taxon>
        <taxon>Alphaproteobacteria</taxon>
        <taxon>Acetobacterales</taxon>
        <taxon>Acetobacteraceae</taxon>
        <taxon>Gluconobacter</taxon>
    </lineage>
</organism>
<gene>
    <name evidence="1" type="ORF">AD929_11910</name>
</gene>
<evidence type="ECO:0000313" key="2">
    <source>
        <dbReference type="Proteomes" id="UP000075573"/>
    </source>
</evidence>
<dbReference type="AlphaFoldDB" id="A0A149QT11"/>
<evidence type="ECO:0000313" key="1">
    <source>
        <dbReference type="EMBL" id="KXV00324.1"/>
    </source>
</evidence>
<comment type="caution">
    <text evidence="1">The sequence shown here is derived from an EMBL/GenBank/DDBJ whole genome shotgun (WGS) entry which is preliminary data.</text>
</comment>
<accession>A0A149QT11</accession>
<protein>
    <submittedName>
        <fullName evidence="1">Uncharacterized protein</fullName>
    </submittedName>
</protein>
<dbReference type="EMBL" id="LHZB01000117">
    <property type="protein sequence ID" value="KXV00324.1"/>
    <property type="molecule type" value="Genomic_DNA"/>
</dbReference>